<reference evidence="2 3" key="1">
    <citation type="journal article" date="2018" name="Front. Microbiol.">
        <title>Genome-Wide Analysis of Corynespora cassiicola Leaf Fall Disease Putative Effectors.</title>
        <authorList>
            <person name="Lopez D."/>
            <person name="Ribeiro S."/>
            <person name="Label P."/>
            <person name="Fumanal B."/>
            <person name="Venisse J.S."/>
            <person name="Kohler A."/>
            <person name="de Oliveira R.R."/>
            <person name="Labutti K."/>
            <person name="Lipzen A."/>
            <person name="Lail K."/>
            <person name="Bauer D."/>
            <person name="Ohm R.A."/>
            <person name="Barry K.W."/>
            <person name="Spatafora J."/>
            <person name="Grigoriev I.V."/>
            <person name="Martin F.M."/>
            <person name="Pujade-Renaud V."/>
        </authorList>
    </citation>
    <scope>NUCLEOTIDE SEQUENCE [LARGE SCALE GENOMIC DNA]</scope>
    <source>
        <strain evidence="2 3">Philippines</strain>
    </source>
</reference>
<dbReference type="OrthoDB" id="62952at2759"/>
<accession>A0A2T2NPA0</accession>
<sequence>MSMMALRRNPLRKCKSEMMAPAPAPEVVDSEGEEEQQQQHMEVEEEEIRDSPRTSRVVQRRTPPVRRPQSSANADGPFRFFDLPREVRDHVYSYLVVRRGKKCGVIEAKPILRGQKKRLSALRTRERLNQKRALDGRRPIVPRELPADPVVHLAILQASRLLHYEASDCLYKNNWFALSLDSFPAITAPEAPPGWDPRRISRMQLELQLKDAQRMNGYVDWAPFFASFPSLRFLRVVPTFHVRYYEWASTELRDWRSAHYVFRAFFRELLASVPEHIALRMGAARDPQRGMQLEGRALVDRKVLWDCYAELGARRDVHGSGRFIPIDRVVEC</sequence>
<evidence type="ECO:0000256" key="1">
    <source>
        <dbReference type="SAM" id="MobiDB-lite"/>
    </source>
</evidence>
<dbReference type="EMBL" id="KZ678135">
    <property type="protein sequence ID" value="PSN67265.1"/>
    <property type="molecule type" value="Genomic_DNA"/>
</dbReference>
<proteinExistence type="predicted"/>
<organism evidence="2 3">
    <name type="scientific">Corynespora cassiicola Philippines</name>
    <dbReference type="NCBI Taxonomy" id="1448308"/>
    <lineage>
        <taxon>Eukaryota</taxon>
        <taxon>Fungi</taxon>
        <taxon>Dikarya</taxon>
        <taxon>Ascomycota</taxon>
        <taxon>Pezizomycotina</taxon>
        <taxon>Dothideomycetes</taxon>
        <taxon>Pleosporomycetidae</taxon>
        <taxon>Pleosporales</taxon>
        <taxon>Corynesporascaceae</taxon>
        <taxon>Corynespora</taxon>
    </lineage>
</organism>
<dbReference type="PANTHER" id="PTHR38790:SF9">
    <property type="entry name" value="F-BOX DOMAIN-CONTAINING PROTEIN"/>
    <property type="match status" value="1"/>
</dbReference>
<dbReference type="Proteomes" id="UP000240883">
    <property type="component" value="Unassembled WGS sequence"/>
</dbReference>
<dbReference type="PANTHER" id="PTHR38790">
    <property type="entry name" value="2EXR DOMAIN-CONTAINING PROTEIN-RELATED"/>
    <property type="match status" value="1"/>
</dbReference>
<gene>
    <name evidence="2" type="ORF">BS50DRAFT_387520</name>
</gene>
<evidence type="ECO:0000313" key="2">
    <source>
        <dbReference type="EMBL" id="PSN67265.1"/>
    </source>
</evidence>
<dbReference type="AlphaFoldDB" id="A0A2T2NPA0"/>
<keyword evidence="3" id="KW-1185">Reference proteome</keyword>
<protein>
    <submittedName>
        <fullName evidence="2">Uncharacterized protein</fullName>
    </submittedName>
</protein>
<evidence type="ECO:0000313" key="3">
    <source>
        <dbReference type="Proteomes" id="UP000240883"/>
    </source>
</evidence>
<feature type="compositionally biased region" description="Low complexity" evidence="1">
    <location>
        <begin position="54"/>
        <end position="71"/>
    </location>
</feature>
<feature type="region of interest" description="Disordered" evidence="1">
    <location>
        <begin position="1"/>
        <end position="75"/>
    </location>
</feature>
<name>A0A2T2NPA0_CORCC</name>